<feature type="transmembrane region" description="Helical" evidence="2">
    <location>
        <begin position="82"/>
        <end position="106"/>
    </location>
</feature>
<feature type="compositionally biased region" description="Polar residues" evidence="1">
    <location>
        <begin position="22"/>
        <end position="32"/>
    </location>
</feature>
<evidence type="ECO:0000256" key="2">
    <source>
        <dbReference type="SAM" id="Phobius"/>
    </source>
</evidence>
<dbReference type="HOGENOM" id="CLU_2165891_0_0_9"/>
<evidence type="ECO:0000313" key="4">
    <source>
        <dbReference type="Proteomes" id="UP000000271"/>
    </source>
</evidence>
<dbReference type="AlphaFoldDB" id="D6XT24"/>
<dbReference type="STRING" id="439292.Bsel_1448"/>
<dbReference type="KEGG" id="bse:Bsel_1448"/>
<gene>
    <name evidence="3" type="ordered locus">Bsel_1448</name>
</gene>
<keyword evidence="2" id="KW-1133">Transmembrane helix</keyword>
<evidence type="ECO:0000256" key="1">
    <source>
        <dbReference type="SAM" id="MobiDB-lite"/>
    </source>
</evidence>
<sequence length="110" mass="12868">MKKKSGRIISLDHHRKGRTANEAETSQKTAEGNNLVDFSSRKKQKEIMFDMYEDDGESSSGPRLPFHDRRHRAMTEYQRGPFFWILLIGLPLGFFASVAFMSWLLITYFY</sequence>
<keyword evidence="2" id="KW-0812">Transmembrane</keyword>
<evidence type="ECO:0000313" key="3">
    <source>
        <dbReference type="EMBL" id="ADH98960.1"/>
    </source>
</evidence>
<reference evidence="3" key="1">
    <citation type="submission" date="2009-10" db="EMBL/GenBank/DDBJ databases">
        <title>Complete sequence of Bacillus selenitireducens MLS10.</title>
        <authorList>
            <consortium name="US DOE Joint Genome Institute"/>
            <person name="Lucas S."/>
            <person name="Copeland A."/>
            <person name="Lapidus A."/>
            <person name="Glavina del Rio T."/>
            <person name="Dalin E."/>
            <person name="Tice H."/>
            <person name="Bruce D."/>
            <person name="Goodwin L."/>
            <person name="Pitluck S."/>
            <person name="Sims D."/>
            <person name="Brettin T."/>
            <person name="Detter J.C."/>
            <person name="Han C."/>
            <person name="Larimer F."/>
            <person name="Land M."/>
            <person name="Hauser L."/>
            <person name="Kyrpides N."/>
            <person name="Ovchinnikova G."/>
            <person name="Stolz J."/>
        </authorList>
    </citation>
    <scope>NUCLEOTIDE SEQUENCE [LARGE SCALE GENOMIC DNA]</scope>
    <source>
        <strain evidence="3">MLS10</strain>
    </source>
</reference>
<keyword evidence="4" id="KW-1185">Reference proteome</keyword>
<dbReference type="Proteomes" id="UP000000271">
    <property type="component" value="Chromosome"/>
</dbReference>
<name>D6XT24_BACIE</name>
<dbReference type="RefSeq" id="WP_013172384.1">
    <property type="nucleotide sequence ID" value="NC_014219.1"/>
</dbReference>
<proteinExistence type="predicted"/>
<organism evidence="3 4">
    <name type="scientific">Bacillus selenitireducens (strain ATCC 700615 / DSM 15326 / MLS10)</name>
    <dbReference type="NCBI Taxonomy" id="439292"/>
    <lineage>
        <taxon>Bacteria</taxon>
        <taxon>Bacillati</taxon>
        <taxon>Bacillota</taxon>
        <taxon>Bacilli</taxon>
        <taxon>Bacillales</taxon>
        <taxon>Bacillaceae</taxon>
        <taxon>Salisediminibacterium</taxon>
    </lineage>
</organism>
<protein>
    <submittedName>
        <fullName evidence="3">Uncharacterized protein</fullName>
    </submittedName>
</protein>
<accession>D6XT24</accession>
<keyword evidence="2" id="KW-0472">Membrane</keyword>
<dbReference type="EMBL" id="CP001791">
    <property type="protein sequence ID" value="ADH98960.1"/>
    <property type="molecule type" value="Genomic_DNA"/>
</dbReference>
<feature type="region of interest" description="Disordered" evidence="1">
    <location>
        <begin position="1"/>
        <end position="32"/>
    </location>
</feature>